<name>A0A8J6E7M2_ELECQ</name>
<comment type="caution">
    <text evidence="1">The sequence shown here is derived from an EMBL/GenBank/DDBJ whole genome shotgun (WGS) entry which is preliminary data.</text>
</comment>
<dbReference type="AlphaFoldDB" id="A0A8J6E7M2"/>
<organism evidence="1 2">
    <name type="scientific">Eleutherodactylus coqui</name>
    <name type="common">Puerto Rican coqui</name>
    <dbReference type="NCBI Taxonomy" id="57060"/>
    <lineage>
        <taxon>Eukaryota</taxon>
        <taxon>Metazoa</taxon>
        <taxon>Chordata</taxon>
        <taxon>Craniata</taxon>
        <taxon>Vertebrata</taxon>
        <taxon>Euteleostomi</taxon>
        <taxon>Amphibia</taxon>
        <taxon>Batrachia</taxon>
        <taxon>Anura</taxon>
        <taxon>Neobatrachia</taxon>
        <taxon>Hyloidea</taxon>
        <taxon>Eleutherodactylidae</taxon>
        <taxon>Eleutherodactylinae</taxon>
        <taxon>Eleutherodactylus</taxon>
        <taxon>Eleutherodactylus</taxon>
    </lineage>
</organism>
<evidence type="ECO:0000313" key="1">
    <source>
        <dbReference type="EMBL" id="KAG9460823.1"/>
    </source>
</evidence>
<dbReference type="Proteomes" id="UP000770717">
    <property type="component" value="Unassembled WGS sequence"/>
</dbReference>
<gene>
    <name evidence="1" type="ORF">GDO78_019314</name>
</gene>
<keyword evidence="2" id="KW-1185">Reference proteome</keyword>
<proteinExistence type="predicted"/>
<sequence length="94" mass="10746">MLPSNRCCCKCIVPSPLFAYYPEEHGWPYKSPHSPSWCFPKGVMLPLPTHVTGLSAAKPESYCTLKRGKKTPQKQLSVYGFWLDFSIHNHCYIL</sequence>
<accession>A0A8J6E7M2</accession>
<protein>
    <submittedName>
        <fullName evidence="1">Uncharacterized protein</fullName>
    </submittedName>
</protein>
<reference evidence="1" key="1">
    <citation type="thesis" date="2020" institute="ProQuest LLC" country="789 East Eisenhower Parkway, Ann Arbor, MI, USA">
        <title>Comparative Genomics and Chromosome Evolution.</title>
        <authorList>
            <person name="Mudd A.B."/>
        </authorList>
    </citation>
    <scope>NUCLEOTIDE SEQUENCE</scope>
    <source>
        <strain evidence="1">HN-11 Male</strain>
        <tissue evidence="1">Kidney and liver</tissue>
    </source>
</reference>
<evidence type="ECO:0000313" key="2">
    <source>
        <dbReference type="Proteomes" id="UP000770717"/>
    </source>
</evidence>
<dbReference type="EMBL" id="WNTK01038119">
    <property type="protein sequence ID" value="KAG9460823.1"/>
    <property type="molecule type" value="Genomic_DNA"/>
</dbReference>